<reference evidence="1" key="1">
    <citation type="submission" date="2023-12" db="EMBL/GenBank/DDBJ databases">
        <title>Genome assembly of Anisodus tanguticus.</title>
        <authorList>
            <person name="Wang Y.-J."/>
        </authorList>
    </citation>
    <scope>NUCLEOTIDE SEQUENCE</scope>
    <source>
        <strain evidence="1">KB-2021</strain>
        <tissue evidence="1">Leaf</tissue>
    </source>
</reference>
<dbReference type="PANTHER" id="PTHR47076">
    <property type="entry name" value="NHL DOMAIN PROTEIN"/>
    <property type="match status" value="1"/>
</dbReference>
<dbReference type="Proteomes" id="UP001291623">
    <property type="component" value="Unassembled WGS sequence"/>
</dbReference>
<accession>A0AAE1VSK7</accession>
<gene>
    <name evidence="1" type="ORF">RND71_010315</name>
</gene>
<proteinExistence type="predicted"/>
<evidence type="ECO:0000313" key="2">
    <source>
        <dbReference type="Proteomes" id="UP001291623"/>
    </source>
</evidence>
<evidence type="ECO:0000313" key="1">
    <source>
        <dbReference type="EMBL" id="KAK4370840.1"/>
    </source>
</evidence>
<name>A0AAE1VSK7_9SOLA</name>
<organism evidence="1 2">
    <name type="scientific">Anisodus tanguticus</name>
    <dbReference type="NCBI Taxonomy" id="243964"/>
    <lineage>
        <taxon>Eukaryota</taxon>
        <taxon>Viridiplantae</taxon>
        <taxon>Streptophyta</taxon>
        <taxon>Embryophyta</taxon>
        <taxon>Tracheophyta</taxon>
        <taxon>Spermatophyta</taxon>
        <taxon>Magnoliopsida</taxon>
        <taxon>eudicotyledons</taxon>
        <taxon>Gunneridae</taxon>
        <taxon>Pentapetalae</taxon>
        <taxon>asterids</taxon>
        <taxon>lamiids</taxon>
        <taxon>Solanales</taxon>
        <taxon>Solanaceae</taxon>
        <taxon>Solanoideae</taxon>
        <taxon>Hyoscyameae</taxon>
        <taxon>Anisodus</taxon>
    </lineage>
</organism>
<dbReference type="AlphaFoldDB" id="A0AAE1VSK7"/>
<keyword evidence="2" id="KW-1185">Reference proteome</keyword>
<protein>
    <submittedName>
        <fullName evidence="1">Uncharacterized protein</fullName>
    </submittedName>
</protein>
<sequence length="143" mass="16407">MADSEFSHTYRNNAKHRKFRNAISKTASLIRTGAVKEGSVWAKGINALKKLREWSEIVAGPRWKTFIRRFNRNKSGRNAKFQYDPLSFSLNFDEGRRNNGEEEEALVLRNCSTRYASIPVSGKVSDGPRQRWAQFRLSAKVAL</sequence>
<dbReference type="PANTHER" id="PTHR47076:SF8">
    <property type="entry name" value="IS10 TRANSPOSASE"/>
    <property type="match status" value="1"/>
</dbReference>
<dbReference type="EMBL" id="JAVYJV010000005">
    <property type="protein sequence ID" value="KAK4370840.1"/>
    <property type="molecule type" value="Genomic_DNA"/>
</dbReference>
<comment type="caution">
    <text evidence="1">The sequence shown here is derived from an EMBL/GenBank/DDBJ whole genome shotgun (WGS) entry which is preliminary data.</text>
</comment>